<dbReference type="PRINTS" id="PR00996">
    <property type="entry name" value="CHERMTFRASE"/>
</dbReference>
<evidence type="ECO:0000256" key="2">
    <source>
        <dbReference type="ARBA" id="ARBA00012534"/>
    </source>
</evidence>
<dbReference type="PANTHER" id="PTHR24422:SF21">
    <property type="entry name" value="CHEMOTAXIS PROTEIN METHYLTRANSFERASE 1"/>
    <property type="match status" value="1"/>
</dbReference>
<dbReference type="Gene3D" id="3.40.50.150">
    <property type="entry name" value="Vaccinia Virus protein VP39"/>
    <property type="match status" value="1"/>
</dbReference>
<dbReference type="SMART" id="SM00138">
    <property type="entry name" value="MeTrc"/>
    <property type="match status" value="1"/>
</dbReference>
<organism evidence="7 8">
    <name type="scientific">Sanguibacter suaedae</name>
    <dbReference type="NCBI Taxonomy" id="2795737"/>
    <lineage>
        <taxon>Bacteria</taxon>
        <taxon>Bacillati</taxon>
        <taxon>Actinomycetota</taxon>
        <taxon>Actinomycetes</taxon>
        <taxon>Micrococcales</taxon>
        <taxon>Sanguibacteraceae</taxon>
        <taxon>Sanguibacter</taxon>
    </lineage>
</organism>
<dbReference type="InterPro" id="IPR050903">
    <property type="entry name" value="Bact_Chemotaxis_MeTrfase"/>
</dbReference>
<dbReference type="Pfam" id="PF01739">
    <property type="entry name" value="CheR"/>
    <property type="match status" value="1"/>
</dbReference>
<keyword evidence="3" id="KW-0489">Methyltransferase</keyword>
<evidence type="ECO:0000313" key="8">
    <source>
        <dbReference type="Proteomes" id="UP000602087"/>
    </source>
</evidence>
<dbReference type="Pfam" id="PF03705">
    <property type="entry name" value="CheR_N"/>
    <property type="match status" value="1"/>
</dbReference>
<proteinExistence type="predicted"/>
<feature type="domain" description="CheR-type methyltransferase" evidence="6">
    <location>
        <begin position="1"/>
        <end position="272"/>
    </location>
</feature>
<keyword evidence="4" id="KW-0808">Transferase</keyword>
<dbReference type="InterPro" id="IPR029063">
    <property type="entry name" value="SAM-dependent_MTases_sf"/>
</dbReference>
<dbReference type="Proteomes" id="UP000602087">
    <property type="component" value="Unassembled WGS sequence"/>
</dbReference>
<sequence length="275" mass="30497">MTLTAETFTFVADLVRQRSAIHLAPGKEYLVESRLAPLARREGVTVDEYVRAHRTRPNQMTSELIVEALTTNETSWFRDALPFQTLAEHVLPDVVAARAPASPLRIWSAACSTGQEPYSIAMTLLDNLTAPAPRVEITATDLSAEVLAKADRGVYSQLEVNRGLPAKYLVKHFTRVGTEWQISEELRSMVRFTKNNLLDSPPAGGPFDVVFMRNVLIYFDVAVKRDILRRLRGTMRPGGYLVLGAAETTVGIDDAWSRVHVGRSSIYQNTPGSKA</sequence>
<evidence type="ECO:0000256" key="5">
    <source>
        <dbReference type="ARBA" id="ARBA00022691"/>
    </source>
</evidence>
<protein>
    <recommendedName>
        <fullName evidence="2">protein-glutamate O-methyltransferase</fullName>
        <ecNumber evidence="2">2.1.1.80</ecNumber>
    </recommendedName>
</protein>
<name>A0A934I5G5_9MICO</name>
<evidence type="ECO:0000256" key="4">
    <source>
        <dbReference type="ARBA" id="ARBA00022679"/>
    </source>
</evidence>
<evidence type="ECO:0000259" key="6">
    <source>
        <dbReference type="PROSITE" id="PS50123"/>
    </source>
</evidence>
<keyword evidence="8" id="KW-1185">Reference proteome</keyword>
<comment type="caution">
    <text evidence="7">The sequence shown here is derived from an EMBL/GenBank/DDBJ whole genome shotgun (WGS) entry which is preliminary data.</text>
</comment>
<gene>
    <name evidence="7" type="ORF">JAV76_06190</name>
</gene>
<evidence type="ECO:0000256" key="3">
    <source>
        <dbReference type="ARBA" id="ARBA00022603"/>
    </source>
</evidence>
<dbReference type="EC" id="2.1.1.80" evidence="2"/>
<comment type="catalytic activity">
    <reaction evidence="1">
        <text>L-glutamyl-[protein] + S-adenosyl-L-methionine = [protein]-L-glutamate 5-O-methyl ester + S-adenosyl-L-homocysteine</text>
        <dbReference type="Rhea" id="RHEA:24452"/>
        <dbReference type="Rhea" id="RHEA-COMP:10208"/>
        <dbReference type="Rhea" id="RHEA-COMP:10311"/>
        <dbReference type="ChEBI" id="CHEBI:29973"/>
        <dbReference type="ChEBI" id="CHEBI:57856"/>
        <dbReference type="ChEBI" id="CHEBI:59789"/>
        <dbReference type="ChEBI" id="CHEBI:82795"/>
        <dbReference type="EC" id="2.1.1.80"/>
    </reaction>
</comment>
<accession>A0A934I5G5</accession>
<dbReference type="SUPFAM" id="SSF47757">
    <property type="entry name" value="Chemotaxis receptor methyltransferase CheR, N-terminal domain"/>
    <property type="match status" value="1"/>
</dbReference>
<dbReference type="InterPro" id="IPR022641">
    <property type="entry name" value="CheR_N"/>
</dbReference>
<dbReference type="PROSITE" id="PS50123">
    <property type="entry name" value="CHER"/>
    <property type="match status" value="1"/>
</dbReference>
<reference evidence="7" key="1">
    <citation type="submission" date="2020-12" db="EMBL/GenBank/DDBJ databases">
        <title>Sanguibacter suaedae sp. nov., isolated from Suaeda aralocaspica.</title>
        <authorList>
            <person name="Ma Q."/>
        </authorList>
    </citation>
    <scope>NUCLEOTIDE SEQUENCE</scope>
    <source>
        <strain evidence="7">YZGR15</strain>
    </source>
</reference>
<dbReference type="CDD" id="cd02440">
    <property type="entry name" value="AdoMet_MTases"/>
    <property type="match status" value="1"/>
</dbReference>
<dbReference type="GO" id="GO:0008983">
    <property type="term" value="F:protein-glutamate O-methyltransferase activity"/>
    <property type="evidence" value="ECO:0007669"/>
    <property type="project" value="UniProtKB-EC"/>
</dbReference>
<dbReference type="InterPro" id="IPR022642">
    <property type="entry name" value="CheR_C"/>
</dbReference>
<dbReference type="InterPro" id="IPR036804">
    <property type="entry name" value="CheR_N_sf"/>
</dbReference>
<dbReference type="GO" id="GO:0032259">
    <property type="term" value="P:methylation"/>
    <property type="evidence" value="ECO:0007669"/>
    <property type="project" value="UniProtKB-KW"/>
</dbReference>
<dbReference type="Gene3D" id="1.10.155.10">
    <property type="entry name" value="Chemotaxis receptor methyltransferase CheR, N-terminal domain"/>
    <property type="match status" value="1"/>
</dbReference>
<evidence type="ECO:0000256" key="1">
    <source>
        <dbReference type="ARBA" id="ARBA00001541"/>
    </source>
</evidence>
<dbReference type="SUPFAM" id="SSF53335">
    <property type="entry name" value="S-adenosyl-L-methionine-dependent methyltransferases"/>
    <property type="match status" value="1"/>
</dbReference>
<dbReference type="PANTHER" id="PTHR24422">
    <property type="entry name" value="CHEMOTAXIS PROTEIN METHYLTRANSFERASE"/>
    <property type="match status" value="1"/>
</dbReference>
<dbReference type="RefSeq" id="WP_198733165.1">
    <property type="nucleotide sequence ID" value="NZ_JAEINH010000004.1"/>
</dbReference>
<dbReference type="EMBL" id="JAEINH010000004">
    <property type="protein sequence ID" value="MBI9114601.1"/>
    <property type="molecule type" value="Genomic_DNA"/>
</dbReference>
<dbReference type="AlphaFoldDB" id="A0A934I5G5"/>
<keyword evidence="5" id="KW-0949">S-adenosyl-L-methionine</keyword>
<evidence type="ECO:0000313" key="7">
    <source>
        <dbReference type="EMBL" id="MBI9114601.1"/>
    </source>
</evidence>
<dbReference type="InterPro" id="IPR000780">
    <property type="entry name" value="CheR_MeTrfase"/>
</dbReference>